<evidence type="ECO:0000256" key="2">
    <source>
        <dbReference type="SAM" id="Phobius"/>
    </source>
</evidence>
<dbReference type="EMBL" id="CP001700">
    <property type="protein sequence ID" value="ACU70972.1"/>
    <property type="molecule type" value="Genomic_DNA"/>
</dbReference>
<dbReference type="InterPro" id="IPR001387">
    <property type="entry name" value="Cro/C1-type_HTH"/>
</dbReference>
<dbReference type="HOGENOM" id="CLU_032305_1_0_11"/>
<feature type="transmembrane region" description="Helical" evidence="2">
    <location>
        <begin position="121"/>
        <end position="141"/>
    </location>
</feature>
<evidence type="ECO:0000259" key="3">
    <source>
        <dbReference type="SMART" id="SM00530"/>
    </source>
</evidence>
<dbReference type="Pfam" id="PF13560">
    <property type="entry name" value="HTH_31"/>
    <property type="match status" value="1"/>
</dbReference>
<dbReference type="KEGG" id="cai:Caci_2052"/>
<dbReference type="GO" id="GO:0003677">
    <property type="term" value="F:DNA binding"/>
    <property type="evidence" value="ECO:0007669"/>
    <property type="project" value="InterPro"/>
</dbReference>
<dbReference type="AlphaFoldDB" id="C7QFZ5"/>
<dbReference type="Gene3D" id="1.10.260.40">
    <property type="entry name" value="lambda repressor-like DNA-binding domains"/>
    <property type="match status" value="1"/>
</dbReference>
<evidence type="ECO:0000256" key="1">
    <source>
        <dbReference type="SAM" id="MobiDB-lite"/>
    </source>
</evidence>
<evidence type="ECO:0000313" key="5">
    <source>
        <dbReference type="Proteomes" id="UP000000851"/>
    </source>
</evidence>
<dbReference type="CDD" id="cd00093">
    <property type="entry name" value="HTH_XRE"/>
    <property type="match status" value="1"/>
</dbReference>
<dbReference type="Proteomes" id="UP000000851">
    <property type="component" value="Chromosome"/>
</dbReference>
<reference evidence="4 5" key="1">
    <citation type="journal article" date="2009" name="Stand. Genomic Sci.">
        <title>Complete genome sequence of Catenulispora acidiphila type strain (ID 139908).</title>
        <authorList>
            <person name="Copeland A."/>
            <person name="Lapidus A."/>
            <person name="Glavina Del Rio T."/>
            <person name="Nolan M."/>
            <person name="Lucas S."/>
            <person name="Chen F."/>
            <person name="Tice H."/>
            <person name="Cheng J.F."/>
            <person name="Bruce D."/>
            <person name="Goodwin L."/>
            <person name="Pitluck S."/>
            <person name="Mikhailova N."/>
            <person name="Pati A."/>
            <person name="Ivanova N."/>
            <person name="Mavromatis K."/>
            <person name="Chen A."/>
            <person name="Palaniappan K."/>
            <person name="Chain P."/>
            <person name="Land M."/>
            <person name="Hauser L."/>
            <person name="Chang Y.J."/>
            <person name="Jeffries C.D."/>
            <person name="Chertkov O."/>
            <person name="Brettin T."/>
            <person name="Detter J.C."/>
            <person name="Han C."/>
            <person name="Ali Z."/>
            <person name="Tindall B.J."/>
            <person name="Goker M."/>
            <person name="Bristow J."/>
            <person name="Eisen J.A."/>
            <person name="Markowitz V."/>
            <person name="Hugenholtz P."/>
            <person name="Kyrpides N.C."/>
            <person name="Klenk H.P."/>
        </authorList>
    </citation>
    <scope>NUCLEOTIDE SEQUENCE [LARGE SCALE GENOMIC DNA]</scope>
    <source>
        <strain evidence="5">DSM 44928 / JCM 14897 / NBRC 102108 / NRRL B-24433 / ID139908</strain>
    </source>
</reference>
<keyword evidence="2" id="KW-0812">Transmembrane</keyword>
<accession>C7QFZ5</accession>
<feature type="region of interest" description="Disordered" evidence="1">
    <location>
        <begin position="146"/>
        <end position="166"/>
    </location>
</feature>
<feature type="compositionally biased region" description="Polar residues" evidence="1">
    <location>
        <begin position="88"/>
        <end position="98"/>
    </location>
</feature>
<evidence type="ECO:0000313" key="4">
    <source>
        <dbReference type="EMBL" id="ACU70972.1"/>
    </source>
</evidence>
<dbReference type="RefSeq" id="WP_012786265.1">
    <property type="nucleotide sequence ID" value="NC_013131.1"/>
</dbReference>
<feature type="compositionally biased region" description="Pro residues" evidence="1">
    <location>
        <begin position="154"/>
        <end position="164"/>
    </location>
</feature>
<dbReference type="InterPro" id="IPR010982">
    <property type="entry name" value="Lambda_DNA-bd_dom_sf"/>
</dbReference>
<dbReference type="InParanoid" id="C7QFZ5"/>
<proteinExistence type="predicted"/>
<name>C7QFZ5_CATAD</name>
<keyword evidence="2" id="KW-0472">Membrane</keyword>
<dbReference type="eggNOG" id="COG3093">
    <property type="taxonomic scope" value="Bacteria"/>
</dbReference>
<keyword evidence="5" id="KW-1185">Reference proteome</keyword>
<feature type="region of interest" description="Disordered" evidence="1">
    <location>
        <begin position="86"/>
        <end position="115"/>
    </location>
</feature>
<protein>
    <submittedName>
        <fullName evidence="4">Plasmid maintenance system antidote protein, XRE family</fullName>
    </submittedName>
</protein>
<keyword evidence="2" id="KW-1133">Transmembrane helix</keyword>
<organism evidence="4 5">
    <name type="scientific">Catenulispora acidiphila (strain DSM 44928 / JCM 14897 / NBRC 102108 / NRRL B-24433 / ID139908)</name>
    <dbReference type="NCBI Taxonomy" id="479433"/>
    <lineage>
        <taxon>Bacteria</taxon>
        <taxon>Bacillati</taxon>
        <taxon>Actinomycetota</taxon>
        <taxon>Actinomycetes</taxon>
        <taxon>Catenulisporales</taxon>
        <taxon>Catenulisporaceae</taxon>
        <taxon>Catenulispora</taxon>
    </lineage>
</organism>
<sequence length="371" mass="38780">MARHTDAFAARLSELKDRSGRSYGALAQRLHTSTSTLHRYCNGTTVPAEFAPAERFARACNATPEEVLALHRMWLLADAERRAEATGSGITESQSGASATGVVASGTADSAAPGRRTRRRLIPALAGLAAVAVLVPIAIYATRDSNSPISKPSAPSPSPTPTLPTPVTVSVLADNWDTECGQWFYAPQSPTAVPPPPGLPDVGLWAQPLGAVPGGHLRLQLTAQGTPGRAPVVLHTLYVHVVGAKPAPASGYAYTMGSGCGGGLDPASFAIDLDASAPKIKPVSGQIANDKVGLADFPFQVSGDDSQVLDVDAHSADQEIDWTLVLVWSCGDQQGTLTVDDHGKPFRTIGLNGKPAYFYNGTKWAATTLDQ</sequence>
<feature type="domain" description="HTH cro/C1-type" evidence="3">
    <location>
        <begin position="11"/>
        <end position="67"/>
    </location>
</feature>
<gene>
    <name evidence="4" type="ordered locus">Caci_2052</name>
</gene>
<dbReference type="SMART" id="SM00530">
    <property type="entry name" value="HTH_XRE"/>
    <property type="match status" value="1"/>
</dbReference>
<dbReference type="SUPFAM" id="SSF47413">
    <property type="entry name" value="lambda repressor-like DNA-binding domains"/>
    <property type="match status" value="1"/>
</dbReference>